<evidence type="ECO:0000256" key="1">
    <source>
        <dbReference type="SAM" id="MobiDB-lite"/>
    </source>
</evidence>
<keyword evidence="3" id="KW-1185">Reference proteome</keyword>
<protein>
    <submittedName>
        <fullName evidence="2">Uncharacterized protein</fullName>
    </submittedName>
</protein>
<evidence type="ECO:0000313" key="2">
    <source>
        <dbReference type="EMBL" id="CAH1432751.1"/>
    </source>
</evidence>
<sequence length="118" mass="12582">MDPEASKVPVDLSSFEDAGIPADAFGKVQDMFSSADFLCPPQPPRGCGGGGPSPPPPRIPKPSPAPHKAPHKSGSPPLPPPVEVSFKLQHWMISRIPFYTCGFNLSRMGGSMFVKNGW</sequence>
<feature type="region of interest" description="Disordered" evidence="1">
    <location>
        <begin position="36"/>
        <end position="81"/>
    </location>
</feature>
<gene>
    <name evidence="2" type="ORF">LVIROSA_LOCUS19380</name>
</gene>
<dbReference type="EMBL" id="CAKMRJ010003334">
    <property type="protein sequence ID" value="CAH1432751.1"/>
    <property type="molecule type" value="Genomic_DNA"/>
</dbReference>
<reference evidence="2 3" key="1">
    <citation type="submission" date="2022-01" db="EMBL/GenBank/DDBJ databases">
        <authorList>
            <person name="Xiong W."/>
            <person name="Schranz E."/>
        </authorList>
    </citation>
    <scope>NUCLEOTIDE SEQUENCE [LARGE SCALE GENOMIC DNA]</scope>
</reference>
<dbReference type="AlphaFoldDB" id="A0AAU9N4I5"/>
<comment type="caution">
    <text evidence="2">The sequence shown here is derived from an EMBL/GenBank/DDBJ whole genome shotgun (WGS) entry which is preliminary data.</text>
</comment>
<accession>A0AAU9N4I5</accession>
<dbReference type="Proteomes" id="UP001157418">
    <property type="component" value="Unassembled WGS sequence"/>
</dbReference>
<evidence type="ECO:0000313" key="3">
    <source>
        <dbReference type="Proteomes" id="UP001157418"/>
    </source>
</evidence>
<feature type="compositionally biased region" description="Pro residues" evidence="1">
    <location>
        <begin position="52"/>
        <end position="67"/>
    </location>
</feature>
<name>A0AAU9N4I5_9ASTR</name>
<proteinExistence type="predicted"/>
<organism evidence="2 3">
    <name type="scientific">Lactuca virosa</name>
    <dbReference type="NCBI Taxonomy" id="75947"/>
    <lineage>
        <taxon>Eukaryota</taxon>
        <taxon>Viridiplantae</taxon>
        <taxon>Streptophyta</taxon>
        <taxon>Embryophyta</taxon>
        <taxon>Tracheophyta</taxon>
        <taxon>Spermatophyta</taxon>
        <taxon>Magnoliopsida</taxon>
        <taxon>eudicotyledons</taxon>
        <taxon>Gunneridae</taxon>
        <taxon>Pentapetalae</taxon>
        <taxon>asterids</taxon>
        <taxon>campanulids</taxon>
        <taxon>Asterales</taxon>
        <taxon>Asteraceae</taxon>
        <taxon>Cichorioideae</taxon>
        <taxon>Cichorieae</taxon>
        <taxon>Lactucinae</taxon>
        <taxon>Lactuca</taxon>
    </lineage>
</organism>